<dbReference type="InterPro" id="IPR001357">
    <property type="entry name" value="BRCT_dom"/>
</dbReference>
<gene>
    <name evidence="2" type="ORF">S12H4_46635</name>
</gene>
<dbReference type="Pfam" id="PF00533">
    <property type="entry name" value="BRCT"/>
    <property type="match status" value="1"/>
</dbReference>
<reference evidence="2" key="1">
    <citation type="journal article" date="2014" name="Front. Microbiol.">
        <title>High frequency of phylogenetically diverse reductive dehalogenase-homologous genes in deep subseafloor sedimentary metagenomes.</title>
        <authorList>
            <person name="Kawai M."/>
            <person name="Futagami T."/>
            <person name="Toyoda A."/>
            <person name="Takaki Y."/>
            <person name="Nishi S."/>
            <person name="Hori S."/>
            <person name="Arai W."/>
            <person name="Tsubouchi T."/>
            <person name="Morono Y."/>
            <person name="Uchiyama I."/>
            <person name="Ito T."/>
            <person name="Fujiyama A."/>
            <person name="Inagaki F."/>
            <person name="Takami H."/>
        </authorList>
    </citation>
    <scope>NUCLEOTIDE SEQUENCE</scope>
    <source>
        <strain evidence="2">Expedition CK06-06</strain>
    </source>
</reference>
<name>X1VD94_9ZZZZ</name>
<dbReference type="AlphaFoldDB" id="X1VD94"/>
<dbReference type="InterPro" id="IPR036420">
    <property type="entry name" value="BRCT_dom_sf"/>
</dbReference>
<dbReference type="EMBL" id="BARW01028962">
    <property type="protein sequence ID" value="GAJ04330.1"/>
    <property type="molecule type" value="Genomic_DNA"/>
</dbReference>
<organism evidence="2">
    <name type="scientific">marine sediment metagenome</name>
    <dbReference type="NCBI Taxonomy" id="412755"/>
    <lineage>
        <taxon>unclassified sequences</taxon>
        <taxon>metagenomes</taxon>
        <taxon>ecological metagenomes</taxon>
    </lineage>
</organism>
<comment type="caution">
    <text evidence="2">The sequence shown here is derived from an EMBL/GenBank/DDBJ whole genome shotgun (WGS) entry which is preliminary data.</text>
</comment>
<sequence>FGEVLVFTGALEIPRHEAADMATSIGCQVASGVTKKTTILVVGDQDARKLAGHDKSSKYRKAEDLISKGFLIRILRESDFKELVALAT</sequence>
<evidence type="ECO:0000313" key="2">
    <source>
        <dbReference type="EMBL" id="GAJ04330.1"/>
    </source>
</evidence>
<proteinExistence type="predicted"/>
<accession>X1VD94</accession>
<dbReference type="SUPFAM" id="SSF52113">
    <property type="entry name" value="BRCT domain"/>
    <property type="match status" value="1"/>
</dbReference>
<dbReference type="CDD" id="cd17748">
    <property type="entry name" value="BRCT_DNA_ligase_like"/>
    <property type="match status" value="1"/>
</dbReference>
<feature type="non-terminal residue" evidence="2">
    <location>
        <position position="1"/>
    </location>
</feature>
<evidence type="ECO:0000259" key="1">
    <source>
        <dbReference type="Pfam" id="PF00533"/>
    </source>
</evidence>
<dbReference type="Gene3D" id="3.40.50.10190">
    <property type="entry name" value="BRCT domain"/>
    <property type="match status" value="1"/>
</dbReference>
<protein>
    <recommendedName>
        <fullName evidence="1">BRCT domain-containing protein</fullName>
    </recommendedName>
</protein>
<feature type="domain" description="BRCT" evidence="1">
    <location>
        <begin position="6"/>
        <end position="65"/>
    </location>
</feature>